<evidence type="ECO:0000259" key="7">
    <source>
        <dbReference type="Pfam" id="PF08479"/>
    </source>
</evidence>
<feature type="signal peptide" evidence="5">
    <location>
        <begin position="1"/>
        <end position="19"/>
    </location>
</feature>
<sequence>MIAVLCAVIPGVSVVPVQAALPAALPGAGVLGNTLPSAPQPVSSADAGSLTLPALTPSVAGTPAQSGRAIVLRRVNIGSATGPSGLSVLSGELLQRLQTIADSHTGVPQHFSDLQAMVQAMTRECHAHGLVLAQVVLPPQRVEQGVLAVTVYPGLLGEARISNTSPLSDGVVRRMMSAGLPAGRVASRADLERTALLLGEIPGVQTGLTLRPGQVTGSTQTEVSIQPGKRFGGYTGTDNAGTPSTGRSRVMAGAYASELLGQGDLLRLDLTDAWEKSGLINGTLDYSLLVGGYGTRAGMNYSHLDYHYYLQGLRFAGYSDTAGLYVSQPWVRTSRTVVDVRLDASVSQLEDRYPSLFSDITGGDQGKKRVITTSLGVRGSSSDLVPDGLTSFSLQGVLGDLNLQNDVARYWSSADLLNSAGTFGRINGQLTHEQRLTGPLSVYGAVNGQWASKNLDSSQKFLTGGPAAVRAYAAGSGAVDDGVVTTAELRGRWMLPARWGIGEGHQFTLAGFYDQSWGDVYHNNTGLTGQNSVRLAGAGVYAGIARSRDYSLMLTWAHRTGNKDVTSGLTERDQFWINAVKVF</sequence>
<evidence type="ECO:0000313" key="8">
    <source>
        <dbReference type="EMBL" id="HAE4977379.1"/>
    </source>
</evidence>
<dbReference type="PANTHER" id="PTHR34597">
    <property type="entry name" value="SLR1661 PROTEIN"/>
    <property type="match status" value="1"/>
</dbReference>
<protein>
    <submittedName>
        <fullName evidence="8">ShlB/FhaC/HecB family hemolysin secretion/activation protein</fullName>
    </submittedName>
</protein>
<organism evidence="8">
    <name type="scientific">Salmonella dublin</name>
    <dbReference type="NCBI Taxonomy" id="98360"/>
    <lineage>
        <taxon>Bacteria</taxon>
        <taxon>Pseudomonadati</taxon>
        <taxon>Pseudomonadota</taxon>
        <taxon>Gammaproteobacteria</taxon>
        <taxon>Enterobacterales</taxon>
        <taxon>Enterobacteriaceae</taxon>
        <taxon>Salmonella</taxon>
    </lineage>
</organism>
<feature type="chain" id="PRO_5027787637" evidence="5">
    <location>
        <begin position="20"/>
        <end position="583"/>
    </location>
</feature>
<dbReference type="GO" id="GO:0008320">
    <property type="term" value="F:protein transmembrane transporter activity"/>
    <property type="evidence" value="ECO:0007669"/>
    <property type="project" value="TreeGrafter"/>
</dbReference>
<evidence type="ECO:0000256" key="1">
    <source>
        <dbReference type="ARBA" id="ARBA00022452"/>
    </source>
</evidence>
<keyword evidence="3" id="KW-0998">Cell outer membrane</keyword>
<evidence type="ECO:0000256" key="5">
    <source>
        <dbReference type="SAM" id="SignalP"/>
    </source>
</evidence>
<dbReference type="InterPro" id="IPR013686">
    <property type="entry name" value="Polypept-transport_assoc_ShlB"/>
</dbReference>
<feature type="domain" description="Polypeptide-transport-associated ShlB-type" evidence="7">
    <location>
        <begin position="95"/>
        <end position="154"/>
    </location>
</feature>
<feature type="compositionally biased region" description="Polar residues" evidence="4">
    <location>
        <begin position="236"/>
        <end position="247"/>
    </location>
</feature>
<keyword evidence="1" id="KW-0472">Membrane</keyword>
<feature type="domain" description="Haemolysin activator HlyB C-terminal" evidence="6">
    <location>
        <begin position="217"/>
        <end position="539"/>
    </location>
</feature>
<dbReference type="PANTHER" id="PTHR34597:SF1">
    <property type="entry name" value="HEME_HEMOPEXIN TRANSPORTER PROTEIN HUXB"/>
    <property type="match status" value="1"/>
</dbReference>
<accession>A0A732D1A3</accession>
<name>A0A732D1A3_SALDU</name>
<keyword evidence="2" id="KW-0812">Transmembrane</keyword>
<keyword evidence="1" id="KW-1134">Transmembrane beta strand</keyword>
<evidence type="ECO:0000256" key="3">
    <source>
        <dbReference type="ARBA" id="ARBA00023237"/>
    </source>
</evidence>
<dbReference type="EMBL" id="DAASCL010000013">
    <property type="protein sequence ID" value="HAE4977379.1"/>
    <property type="molecule type" value="Genomic_DNA"/>
</dbReference>
<dbReference type="GO" id="GO:0098046">
    <property type="term" value="C:type V protein secretion system complex"/>
    <property type="evidence" value="ECO:0007669"/>
    <property type="project" value="TreeGrafter"/>
</dbReference>
<dbReference type="Gene3D" id="3.10.20.310">
    <property type="entry name" value="membrane protein fhac"/>
    <property type="match status" value="1"/>
</dbReference>
<feature type="region of interest" description="Disordered" evidence="4">
    <location>
        <begin position="228"/>
        <end position="247"/>
    </location>
</feature>
<evidence type="ECO:0000259" key="6">
    <source>
        <dbReference type="Pfam" id="PF03865"/>
    </source>
</evidence>
<evidence type="ECO:0000256" key="2">
    <source>
        <dbReference type="ARBA" id="ARBA00022692"/>
    </source>
</evidence>
<dbReference type="InterPro" id="IPR005565">
    <property type="entry name" value="Hemolysn_activator_HlyB_C"/>
</dbReference>
<dbReference type="Gene3D" id="2.40.160.50">
    <property type="entry name" value="membrane protein fhac: a member of the omp85/tpsb transporter family"/>
    <property type="match status" value="1"/>
</dbReference>
<dbReference type="GO" id="GO:0046819">
    <property type="term" value="P:protein secretion by the type V secretion system"/>
    <property type="evidence" value="ECO:0007669"/>
    <property type="project" value="TreeGrafter"/>
</dbReference>
<dbReference type="Pfam" id="PF08479">
    <property type="entry name" value="POTRA_2"/>
    <property type="match status" value="1"/>
</dbReference>
<keyword evidence="5" id="KW-0732">Signal</keyword>
<evidence type="ECO:0000256" key="4">
    <source>
        <dbReference type="SAM" id="MobiDB-lite"/>
    </source>
</evidence>
<proteinExistence type="predicted"/>
<gene>
    <name evidence="8" type="ORF">G4G51_001920</name>
</gene>
<dbReference type="Pfam" id="PF03865">
    <property type="entry name" value="ShlB"/>
    <property type="match status" value="1"/>
</dbReference>
<reference evidence="8" key="2">
    <citation type="submission" date="2018-07" db="EMBL/GenBank/DDBJ databases">
        <authorList>
            <consortium name="NCBI Pathogen Detection Project"/>
        </authorList>
    </citation>
    <scope>NUCLEOTIDE SEQUENCE</scope>
    <source>
        <strain evidence="8">10-1049</strain>
    </source>
</reference>
<comment type="caution">
    <text evidence="8">The sequence shown here is derived from an EMBL/GenBank/DDBJ whole genome shotgun (WGS) entry which is preliminary data.</text>
</comment>
<reference evidence="8" key="1">
    <citation type="journal article" date="2018" name="Genome Biol.">
        <title>SKESA: strategic k-mer extension for scrupulous assemblies.</title>
        <authorList>
            <person name="Souvorov A."/>
            <person name="Agarwala R."/>
            <person name="Lipman D.J."/>
        </authorList>
    </citation>
    <scope>NUCLEOTIDE SEQUENCE</scope>
    <source>
        <strain evidence="8">10-1049</strain>
    </source>
</reference>
<dbReference type="AlphaFoldDB" id="A0A732D1A3"/>
<dbReference type="InterPro" id="IPR051544">
    <property type="entry name" value="TPS_OM_transporter"/>
</dbReference>